<dbReference type="Pfam" id="PF00563">
    <property type="entry name" value="EAL"/>
    <property type="match status" value="1"/>
</dbReference>
<reference evidence="6" key="1">
    <citation type="submission" date="2016-10" db="EMBL/GenBank/DDBJ databases">
        <authorList>
            <person name="Varghese N."/>
            <person name="Submissions S."/>
        </authorList>
    </citation>
    <scope>NUCLEOTIDE SEQUENCE [LARGE SCALE GENOMIC DNA]</scope>
    <source>
        <strain evidence="6">CCTCC 2012022</strain>
    </source>
</reference>
<dbReference type="SMART" id="SM00267">
    <property type="entry name" value="GGDEF"/>
    <property type="match status" value="1"/>
</dbReference>
<dbReference type="CDD" id="cd01948">
    <property type="entry name" value="EAL"/>
    <property type="match status" value="1"/>
</dbReference>
<dbReference type="RefSeq" id="WP_090211629.1">
    <property type="nucleotide sequence ID" value="NZ_LT629780.1"/>
</dbReference>
<dbReference type="InterPro" id="IPR000160">
    <property type="entry name" value="GGDEF_dom"/>
</dbReference>
<dbReference type="InterPro" id="IPR013767">
    <property type="entry name" value="PAS_fold"/>
</dbReference>
<dbReference type="NCBIfam" id="TIGR00229">
    <property type="entry name" value="sensory_box"/>
    <property type="match status" value="1"/>
</dbReference>
<dbReference type="PANTHER" id="PTHR33121:SF23">
    <property type="entry name" value="CYCLIC DI-GMP PHOSPHODIESTERASE PDEB"/>
    <property type="match status" value="1"/>
</dbReference>
<dbReference type="InterPro" id="IPR035919">
    <property type="entry name" value="EAL_sf"/>
</dbReference>
<accession>A0A1H2E5U7</accession>
<dbReference type="SUPFAM" id="SSF55073">
    <property type="entry name" value="Nucleotide cyclase"/>
    <property type="match status" value="1"/>
</dbReference>
<keyword evidence="6" id="KW-1185">Reference proteome</keyword>
<dbReference type="PROSITE" id="PS50887">
    <property type="entry name" value="GGDEF"/>
    <property type="match status" value="1"/>
</dbReference>
<evidence type="ECO:0000259" key="3">
    <source>
        <dbReference type="PROSITE" id="PS50883"/>
    </source>
</evidence>
<dbReference type="InterPro" id="IPR043128">
    <property type="entry name" value="Rev_trsase/Diguanyl_cyclase"/>
</dbReference>
<dbReference type="PANTHER" id="PTHR33121">
    <property type="entry name" value="CYCLIC DI-GMP PHOSPHODIESTERASE PDEF"/>
    <property type="match status" value="1"/>
</dbReference>
<dbReference type="InterPro" id="IPR029787">
    <property type="entry name" value="Nucleotide_cyclase"/>
</dbReference>
<feature type="coiled-coil region" evidence="1">
    <location>
        <begin position="114"/>
        <end position="150"/>
    </location>
</feature>
<dbReference type="SMART" id="SM00052">
    <property type="entry name" value="EAL"/>
    <property type="match status" value="1"/>
</dbReference>
<dbReference type="PROSITE" id="PS50883">
    <property type="entry name" value="EAL"/>
    <property type="match status" value="1"/>
</dbReference>
<dbReference type="Gene3D" id="3.20.20.450">
    <property type="entry name" value="EAL domain"/>
    <property type="match status" value="1"/>
</dbReference>
<dbReference type="AlphaFoldDB" id="A0A1H2E5U7"/>
<dbReference type="SUPFAM" id="SSF55785">
    <property type="entry name" value="PYP-like sensor domain (PAS domain)"/>
    <property type="match status" value="1"/>
</dbReference>
<dbReference type="InterPro" id="IPR001633">
    <property type="entry name" value="EAL_dom"/>
</dbReference>
<dbReference type="Pfam" id="PF00990">
    <property type="entry name" value="GGDEF"/>
    <property type="match status" value="1"/>
</dbReference>
<dbReference type="GO" id="GO:0071111">
    <property type="term" value="F:cyclic-guanylate-specific phosphodiesterase activity"/>
    <property type="evidence" value="ECO:0007669"/>
    <property type="project" value="InterPro"/>
</dbReference>
<dbReference type="Gene3D" id="3.40.50.2300">
    <property type="match status" value="1"/>
</dbReference>
<evidence type="ECO:0000313" key="5">
    <source>
        <dbReference type="EMBL" id="SDT90481.1"/>
    </source>
</evidence>
<dbReference type="STRING" id="1245526.SAMN05216580_0324"/>
<evidence type="ECO:0000256" key="1">
    <source>
        <dbReference type="SAM" id="Coils"/>
    </source>
</evidence>
<feature type="domain" description="EAL" evidence="3">
    <location>
        <begin position="431"/>
        <end position="682"/>
    </location>
</feature>
<gene>
    <name evidence="5" type="ORF">SAMN05216580_0324</name>
</gene>
<dbReference type="PROSITE" id="PS50112">
    <property type="entry name" value="PAS"/>
    <property type="match status" value="1"/>
</dbReference>
<dbReference type="Gene3D" id="3.30.450.20">
    <property type="entry name" value="PAS domain"/>
    <property type="match status" value="1"/>
</dbReference>
<evidence type="ECO:0000259" key="2">
    <source>
        <dbReference type="PROSITE" id="PS50112"/>
    </source>
</evidence>
<protein>
    <submittedName>
        <fullName evidence="5">Response regulator receiver modulated diguanylate cyclase/phosphodiesterase</fullName>
    </submittedName>
</protein>
<dbReference type="CDD" id="cd00130">
    <property type="entry name" value="PAS"/>
    <property type="match status" value="1"/>
</dbReference>
<evidence type="ECO:0000259" key="4">
    <source>
        <dbReference type="PROSITE" id="PS50887"/>
    </source>
</evidence>
<dbReference type="SUPFAM" id="SSF52172">
    <property type="entry name" value="CheY-like"/>
    <property type="match status" value="1"/>
</dbReference>
<keyword evidence="1" id="KW-0175">Coiled coil</keyword>
<dbReference type="Pfam" id="PF00989">
    <property type="entry name" value="PAS"/>
    <property type="match status" value="1"/>
</dbReference>
<dbReference type="Gene3D" id="3.30.70.270">
    <property type="match status" value="1"/>
</dbReference>
<dbReference type="InterPro" id="IPR000014">
    <property type="entry name" value="PAS"/>
</dbReference>
<dbReference type="Proteomes" id="UP000243063">
    <property type="component" value="Chromosome I"/>
</dbReference>
<evidence type="ECO:0000313" key="6">
    <source>
        <dbReference type="Proteomes" id="UP000243063"/>
    </source>
</evidence>
<dbReference type="SUPFAM" id="SSF141868">
    <property type="entry name" value="EAL domain-like"/>
    <property type="match status" value="1"/>
</dbReference>
<dbReference type="InterPro" id="IPR011006">
    <property type="entry name" value="CheY-like_superfamily"/>
</dbReference>
<dbReference type="OrthoDB" id="7052318at2"/>
<dbReference type="EMBL" id="LT629780">
    <property type="protein sequence ID" value="SDT90481.1"/>
    <property type="molecule type" value="Genomic_DNA"/>
</dbReference>
<dbReference type="InterPro" id="IPR035965">
    <property type="entry name" value="PAS-like_dom_sf"/>
</dbReference>
<dbReference type="InterPro" id="IPR050706">
    <property type="entry name" value="Cyclic-di-GMP_PDE-like"/>
</dbReference>
<name>A0A1H2E5U7_9GAMM</name>
<dbReference type="GO" id="GO:0006355">
    <property type="term" value="P:regulation of DNA-templated transcription"/>
    <property type="evidence" value="ECO:0007669"/>
    <property type="project" value="InterPro"/>
</dbReference>
<feature type="domain" description="GGDEF" evidence="4">
    <location>
        <begin position="291"/>
        <end position="421"/>
    </location>
</feature>
<proteinExistence type="predicted"/>
<organism evidence="5 6">
    <name type="scientific">Geopseudomonas guangdongensis</name>
    <dbReference type="NCBI Taxonomy" id="1245526"/>
    <lineage>
        <taxon>Bacteria</taxon>
        <taxon>Pseudomonadati</taxon>
        <taxon>Pseudomonadota</taxon>
        <taxon>Gammaproteobacteria</taxon>
        <taxon>Pseudomonadales</taxon>
        <taxon>Pseudomonadaceae</taxon>
        <taxon>Geopseudomonas</taxon>
    </lineage>
</organism>
<sequence length="682" mass="73443">MPTENDTIRLLLLQDSQNEAERLASLFRNAGHATRSQRADSPESLQEALQQPWDLLIAAPHNERLELRAALDAIHAQGIDLPCLQLVDNPSAVLAALQRGADDGIPRSADTHLLLAARRELRSLRARRAARQAERALEEAEKRCQLLLDSSVNAIAYVHDGMHIHVNPAYAELFGYADGDDVACLPVIDLIESEADSELRDLLKNHQQRDGQTELRGHGRRADGSRFAARLLLSAARFEGEPCLQLIVHAGSDNAELEERLREASSLDPVTGLYNRTHLLDLLERQCAAAQGGSLALLRIDHYAQLLGDIGLADIDQLRAACAALLRERLGAETPLGRIADDTFAALLPDPAQAEALLGALLAQAAGNLFEVGARSVQLTLSIGVAPLERGDAQVAQRVLQRAHRCCEQVGDGNGIKLFNPAEELAAAASRGDRQAILQQALDGNAFELLFQPVVSLHGGAHEHYQASLQLRDAAGAVLPLAELLAAAGDGPLPLRVERWLLLQAMRQLAARRERAAQTRLFVDLGAASLLDGELCNWLGKALGAARLPGSTLILQFDEAEAGRHLKQLRQLAEGLAALGCGLALSGFGRHANALGSLPHLPVAFVRLAPELLDGLDEEARRAALGELIAGLRSQHKHIVAPGIDSAGMLTSLWQTGIHYVQGPYLQAPGPRMDYDFEAGQA</sequence>
<feature type="domain" description="PAS" evidence="2">
    <location>
        <begin position="160"/>
        <end position="210"/>
    </location>
</feature>